<dbReference type="Proteomes" id="UP000198521">
    <property type="component" value="Unassembled WGS sequence"/>
</dbReference>
<evidence type="ECO:0000313" key="2">
    <source>
        <dbReference type="Proteomes" id="UP000198521"/>
    </source>
</evidence>
<accession>A0A1H7Q0V5</accession>
<organism evidence="1 2">
    <name type="scientific">Aquimarina amphilecti</name>
    <dbReference type="NCBI Taxonomy" id="1038014"/>
    <lineage>
        <taxon>Bacteria</taxon>
        <taxon>Pseudomonadati</taxon>
        <taxon>Bacteroidota</taxon>
        <taxon>Flavobacteriia</taxon>
        <taxon>Flavobacteriales</taxon>
        <taxon>Flavobacteriaceae</taxon>
        <taxon>Aquimarina</taxon>
    </lineage>
</organism>
<dbReference type="AlphaFoldDB" id="A0A1H7Q0V5"/>
<dbReference type="PROSITE" id="PS51257">
    <property type="entry name" value="PROKAR_LIPOPROTEIN"/>
    <property type="match status" value="1"/>
</dbReference>
<keyword evidence="2" id="KW-1185">Reference proteome</keyword>
<dbReference type="OrthoDB" id="280897at2"/>
<evidence type="ECO:0000313" key="1">
    <source>
        <dbReference type="EMBL" id="SEL41642.1"/>
    </source>
</evidence>
<dbReference type="STRING" id="1038014.SAMN04487910_2389"/>
<name>A0A1H7Q0V5_AQUAM</name>
<gene>
    <name evidence="1" type="ORF">SAMN04487910_2389</name>
</gene>
<dbReference type="EMBL" id="FOAB01000004">
    <property type="protein sequence ID" value="SEL41642.1"/>
    <property type="molecule type" value="Genomic_DNA"/>
</dbReference>
<sequence length="523" mass="56786">MKKSSFSAVTLLLIMVVTFISCNKKEKKEYVTDSPNDKTETLIAAVTPINSKLPTDVLESCVVDASNFSSWFKSNSVSKNGIVTPANSVTFKHQNNCDFYKWSERMFLWMTSPVKEGDYSNGTLIETPAFYTVSPVVDKKRTLIPHVPGQLISAVANTQKNDPLIDTEEGQATDDVLLAQNGSLLYYITMVNDVYAQFLTGAKTGKLYDNEFPTTQTTLDSIKAFAKSQGVKLKDPETLAIEIKTSWVEADSISKSDIESYITMDAIIPTYTKTDTKWTPNGTKTAKLALIGVHIVGSTAGHPEMVWATFEHLNNAPNLSYTYLNNSTPSDTITVAADTGNDWLLNSNTASDTYNKSHMTYDKGDIIANTKTSPTQTITPSNTKMTKPWGVANAGVPNPENKSVAASNSQIISTNNSVLGQLTSGDMRKNYIFIGATWTNDGAAPTGKSYSETLTTNGVAIGTSQLANSTMETYAQNGAAYSEYGSCFSCHSNSKTPGLKPTDLSHVYQAIQAINESKTVNTP</sequence>
<protein>
    <submittedName>
        <fullName evidence="1">Uncharacterized protein</fullName>
    </submittedName>
</protein>
<dbReference type="RefSeq" id="WP_139195642.1">
    <property type="nucleotide sequence ID" value="NZ_FOAB01000004.1"/>
</dbReference>
<reference evidence="2" key="1">
    <citation type="submission" date="2016-10" db="EMBL/GenBank/DDBJ databases">
        <authorList>
            <person name="Varghese N."/>
            <person name="Submissions S."/>
        </authorList>
    </citation>
    <scope>NUCLEOTIDE SEQUENCE [LARGE SCALE GENOMIC DNA]</scope>
    <source>
        <strain evidence="2">DSM 25232 / NCIMB 14723 / 92V</strain>
    </source>
</reference>
<proteinExistence type="predicted"/>